<dbReference type="EMBL" id="KE356560">
    <property type="protein sequence ID" value="ERG92176.1"/>
    <property type="molecule type" value="Genomic_DNA"/>
</dbReference>
<dbReference type="HOGENOM" id="CLU_2067754_0_0_2"/>
<protein>
    <submittedName>
        <fullName evidence="1">Uncharacterized protein</fullName>
    </submittedName>
</protein>
<dbReference type="Proteomes" id="UP000030649">
    <property type="component" value="Unassembled WGS sequence"/>
</dbReference>
<dbReference type="AlphaFoldDB" id="U1PJ08"/>
<gene>
    <name evidence="1" type="ORF">J07HQW1_02211</name>
</gene>
<evidence type="ECO:0000313" key="2">
    <source>
        <dbReference type="Proteomes" id="UP000030649"/>
    </source>
</evidence>
<accession>U1PJ08</accession>
<organism evidence="1 2">
    <name type="scientific">Haloquadratum walsbyi J07HQW1</name>
    <dbReference type="NCBI Taxonomy" id="1238424"/>
    <lineage>
        <taxon>Archaea</taxon>
        <taxon>Methanobacteriati</taxon>
        <taxon>Methanobacteriota</taxon>
        <taxon>Stenosarchaea group</taxon>
        <taxon>Halobacteria</taxon>
        <taxon>Halobacteriales</taxon>
        <taxon>Haloferacaceae</taxon>
        <taxon>Haloquadratum</taxon>
    </lineage>
</organism>
<name>U1PJ08_9EURY</name>
<proteinExistence type="predicted"/>
<sequence length="118" mass="13688">MRRDIHTCRLNPRTREAVRAGVGVPDREQRGRAVVVERRRRSIVVPPPGEGHQGRRCLRVGDCQSRRAHRRRWRLSGLTRVGSHSKYGFGELQLKPVTLDKRQKTYKRDELGALTNKQ</sequence>
<reference evidence="1 2" key="1">
    <citation type="journal article" date="2013" name="PLoS ONE">
        <title>Assembly-driven community genomics of a hypersaline microbial ecosystem.</title>
        <authorList>
            <person name="Podell S."/>
            <person name="Ugalde J.A."/>
            <person name="Narasingarao P."/>
            <person name="Banfield J.F."/>
            <person name="Heidelberg K.B."/>
            <person name="Allen E.E."/>
        </authorList>
    </citation>
    <scope>NUCLEOTIDE SEQUENCE [LARGE SCALE GENOMIC DNA]</scope>
    <source>
        <strain evidence="2">J07HQW1</strain>
    </source>
</reference>
<evidence type="ECO:0000313" key="1">
    <source>
        <dbReference type="EMBL" id="ERG92176.1"/>
    </source>
</evidence>